<dbReference type="PANTHER" id="PTHR45737">
    <property type="entry name" value="VON WILLEBRAND FACTOR A DOMAIN-CONTAINING PROTEIN 5A"/>
    <property type="match status" value="1"/>
</dbReference>
<reference evidence="3" key="2">
    <citation type="submission" date="2020-11" db="EMBL/GenBank/DDBJ databases">
        <authorList>
            <person name="McCartney M.A."/>
            <person name="Auch B."/>
            <person name="Kono T."/>
            <person name="Mallez S."/>
            <person name="Becker A."/>
            <person name="Gohl D.M."/>
            <person name="Silverstein K.A.T."/>
            <person name="Koren S."/>
            <person name="Bechman K.B."/>
            <person name="Herman A."/>
            <person name="Abrahante J.E."/>
            <person name="Garbe J."/>
        </authorList>
    </citation>
    <scope>NUCLEOTIDE SEQUENCE</scope>
    <source>
        <strain evidence="3">Duluth1</strain>
        <tissue evidence="3">Whole animal</tissue>
    </source>
</reference>
<sequence>MSVDTGKESVPKLSKCCGLTAPNGVTVPLKSIEVEVHVKGYLAEVVTKLQYTNTEENPIEALFTFPVDDGSAVYQFEADIDGRHIVAEIQEREQAILTYKDSVDKGKTAMLLKEDTKSSDTFQCTLGNLPPGKDAVLKVSFVNELPQEADGKLRFTLPTVLNPRYAPDAGGSITAEGATYIPPCAVPYKFKFMASVEGYHKIKAVTSDKLSLKVEMEREEKLAKVLLGEEFKFDHDLTLYIEYSEPFQPQVVLENGDPGREGLLKEDLLMVSFHPDLKQVSMSNSGEYIFIIDRSGSMSGDRIKNAKEALLLFLKSLPQSCHFNVVSFGSQFSCLFKGSEPYSEKSLKEALLLQKAMEADMVGTRMYEPLEHVLKANVKNQPRNVFLLTDGDVGNSAAVISLIKSHCSITRVFALGIGAGVSTSLVKGVVRAGNGVAEFISDDARIQPKIVSLLKCAMQPAVTNLEVTWDLPMGVSLVSIPTELPAMLTVSQRLTFFALLKGVDMNTVYAPSTLTLKGLQNNDPITFTLTFTLCDDEKVSKSAPVHRLATKVQIKQLQDVEAAVQREIETGWQLQSDKTDKVKDLRKQIVDVSRHGNIVSKFTSFVAVDTEGEKVQGKLERRSCPIPTVSEEFIKGFNKSMGQSPYAICDSAMPKRSAHTMMTMDQSPYASASCDKKSMYQSPNAKCGKKSMGDVYASCDKKAMPKRSAHRMMIPSPAREDYENEMEKLKAVSVGSDQMMLEVITLQELAGNWTVSSRLTWFLKISNEQLKSKEIVADDTVLVTLVVIAWLRKHYGHRQDEWEIIETKAVKWLGQQGLQRPVEELITLVTANMLTA</sequence>
<evidence type="ECO:0008006" key="5">
    <source>
        <dbReference type="Google" id="ProtNLM"/>
    </source>
</evidence>
<dbReference type="InterPro" id="IPR013694">
    <property type="entry name" value="VIT"/>
</dbReference>
<dbReference type="PROSITE" id="PS50234">
    <property type="entry name" value="VWFA"/>
    <property type="match status" value="1"/>
</dbReference>
<evidence type="ECO:0000313" key="3">
    <source>
        <dbReference type="EMBL" id="KAH3751798.1"/>
    </source>
</evidence>
<dbReference type="Pfam" id="PF13768">
    <property type="entry name" value="VWA_3"/>
    <property type="match status" value="1"/>
</dbReference>
<reference evidence="3" key="1">
    <citation type="journal article" date="2019" name="bioRxiv">
        <title>The Genome of the Zebra Mussel, Dreissena polymorpha: A Resource for Invasive Species Research.</title>
        <authorList>
            <person name="McCartney M.A."/>
            <person name="Auch B."/>
            <person name="Kono T."/>
            <person name="Mallez S."/>
            <person name="Zhang Y."/>
            <person name="Obille A."/>
            <person name="Becker A."/>
            <person name="Abrahante J.E."/>
            <person name="Garbe J."/>
            <person name="Badalamenti J.P."/>
            <person name="Herman A."/>
            <person name="Mangelson H."/>
            <person name="Liachko I."/>
            <person name="Sullivan S."/>
            <person name="Sone E.D."/>
            <person name="Koren S."/>
            <person name="Silverstein K.A.T."/>
            <person name="Beckman K.B."/>
            <person name="Gohl D.M."/>
        </authorList>
    </citation>
    <scope>NUCLEOTIDE SEQUENCE</scope>
    <source>
        <strain evidence="3">Duluth1</strain>
        <tissue evidence="3">Whole animal</tissue>
    </source>
</reference>
<comment type="caution">
    <text evidence="3">The sequence shown here is derived from an EMBL/GenBank/DDBJ whole genome shotgun (WGS) entry which is preliminary data.</text>
</comment>
<dbReference type="PANTHER" id="PTHR45737:SF6">
    <property type="entry name" value="VON WILLEBRAND FACTOR A DOMAIN-CONTAINING PROTEIN 5A"/>
    <property type="match status" value="1"/>
</dbReference>
<organism evidence="3 4">
    <name type="scientific">Dreissena polymorpha</name>
    <name type="common">Zebra mussel</name>
    <name type="synonym">Mytilus polymorpha</name>
    <dbReference type="NCBI Taxonomy" id="45954"/>
    <lineage>
        <taxon>Eukaryota</taxon>
        <taxon>Metazoa</taxon>
        <taxon>Spiralia</taxon>
        <taxon>Lophotrochozoa</taxon>
        <taxon>Mollusca</taxon>
        <taxon>Bivalvia</taxon>
        <taxon>Autobranchia</taxon>
        <taxon>Heteroconchia</taxon>
        <taxon>Euheterodonta</taxon>
        <taxon>Imparidentia</taxon>
        <taxon>Neoheterodontei</taxon>
        <taxon>Myida</taxon>
        <taxon>Dreissenoidea</taxon>
        <taxon>Dreissenidae</taxon>
        <taxon>Dreissena</taxon>
    </lineage>
</organism>
<keyword evidence="4" id="KW-1185">Reference proteome</keyword>
<dbReference type="SMART" id="SM00327">
    <property type="entry name" value="VWA"/>
    <property type="match status" value="1"/>
</dbReference>
<dbReference type="SUPFAM" id="SSF53300">
    <property type="entry name" value="vWA-like"/>
    <property type="match status" value="1"/>
</dbReference>
<evidence type="ECO:0000259" key="2">
    <source>
        <dbReference type="PROSITE" id="PS51468"/>
    </source>
</evidence>
<name>A0A9D4DMJ0_DREPO</name>
<evidence type="ECO:0000313" key="4">
    <source>
        <dbReference type="Proteomes" id="UP000828390"/>
    </source>
</evidence>
<dbReference type="InterPro" id="IPR002035">
    <property type="entry name" value="VWF_A"/>
</dbReference>
<dbReference type="PROSITE" id="PS51468">
    <property type="entry name" value="VIT"/>
    <property type="match status" value="1"/>
</dbReference>
<dbReference type="SMART" id="SM00609">
    <property type="entry name" value="VIT"/>
    <property type="match status" value="1"/>
</dbReference>
<feature type="domain" description="VWFA" evidence="1">
    <location>
        <begin position="287"/>
        <end position="454"/>
    </location>
</feature>
<evidence type="ECO:0000259" key="1">
    <source>
        <dbReference type="PROSITE" id="PS50234"/>
    </source>
</evidence>
<feature type="domain" description="VIT" evidence="2">
    <location>
        <begin position="13"/>
        <end position="143"/>
    </location>
</feature>
<dbReference type="Gene3D" id="3.40.50.410">
    <property type="entry name" value="von Willebrand factor, type A domain"/>
    <property type="match status" value="1"/>
</dbReference>
<proteinExistence type="predicted"/>
<dbReference type="Proteomes" id="UP000828390">
    <property type="component" value="Unassembled WGS sequence"/>
</dbReference>
<protein>
    <recommendedName>
        <fullName evidence="5">von Willebrand factor A domain-containing protein 5A-like</fullName>
    </recommendedName>
</protein>
<dbReference type="AlphaFoldDB" id="A0A9D4DMJ0"/>
<dbReference type="Pfam" id="PF08487">
    <property type="entry name" value="VIT"/>
    <property type="match status" value="1"/>
</dbReference>
<dbReference type="EMBL" id="JAIWYP010000010">
    <property type="protein sequence ID" value="KAH3751798.1"/>
    <property type="molecule type" value="Genomic_DNA"/>
</dbReference>
<accession>A0A9D4DMJ0</accession>
<gene>
    <name evidence="3" type="ORF">DPMN_186370</name>
</gene>
<dbReference type="InterPro" id="IPR036465">
    <property type="entry name" value="vWFA_dom_sf"/>
</dbReference>